<sequence length="78" mass="9155">MKSLPEHRVWTRGYPQEEESARAGSGIPVRFAMRLVSEVMFSEMQLNPYDFKSKFGERCIVPRWDRMYSVSRRAAIVV</sequence>
<gene>
    <name evidence="1" type="ORF">MBLL_04256</name>
</gene>
<protein>
    <submittedName>
        <fullName evidence="1">Uncharacterized protein</fullName>
    </submittedName>
</protein>
<dbReference type="EMBL" id="LR743511">
    <property type="protein sequence ID" value="CAA2145134.1"/>
    <property type="molecule type" value="Genomic_DNA"/>
</dbReference>
<organism evidence="1">
    <name type="scientific">Methylobacterium bullatum</name>
    <dbReference type="NCBI Taxonomy" id="570505"/>
    <lineage>
        <taxon>Bacteria</taxon>
        <taxon>Pseudomonadati</taxon>
        <taxon>Pseudomonadota</taxon>
        <taxon>Alphaproteobacteria</taxon>
        <taxon>Hyphomicrobiales</taxon>
        <taxon>Methylobacteriaceae</taxon>
        <taxon>Methylobacterium</taxon>
    </lineage>
</organism>
<dbReference type="AlphaFoldDB" id="A0A679K6H1"/>
<name>A0A679K6H1_9HYPH</name>
<reference evidence="1" key="1">
    <citation type="submission" date="2019-12" db="EMBL/GenBank/DDBJ databases">
        <authorList>
            <person name="Cremers G."/>
        </authorList>
    </citation>
    <scope>NUCLEOTIDE SEQUENCE</scope>
    <source>
        <strain evidence="1">Mbul2</strain>
    </source>
</reference>
<proteinExistence type="predicted"/>
<accession>A0A679K6H1</accession>
<evidence type="ECO:0000313" key="1">
    <source>
        <dbReference type="EMBL" id="CAA2145134.1"/>
    </source>
</evidence>